<dbReference type="PANTHER" id="PTHR10110:SF195">
    <property type="entry name" value="NA(+)_H(+) ANTIPORTER NHAS2"/>
    <property type="match status" value="1"/>
</dbReference>
<feature type="transmembrane region" description="Helical" evidence="11">
    <location>
        <begin position="341"/>
        <end position="365"/>
    </location>
</feature>
<dbReference type="AlphaFoldDB" id="A0A1S8ARD8"/>
<keyword evidence="10" id="KW-0739">Sodium transport</keyword>
<evidence type="ECO:0000256" key="11">
    <source>
        <dbReference type="SAM" id="Phobius"/>
    </source>
</evidence>
<organism evidence="13 14">
    <name type="scientific">Natrinema saccharevitans</name>
    <dbReference type="NCBI Taxonomy" id="301967"/>
    <lineage>
        <taxon>Archaea</taxon>
        <taxon>Methanobacteriati</taxon>
        <taxon>Methanobacteriota</taxon>
        <taxon>Stenosarchaea group</taxon>
        <taxon>Halobacteria</taxon>
        <taxon>Halobacteriales</taxon>
        <taxon>Natrialbaceae</taxon>
        <taxon>Natrinema</taxon>
    </lineage>
</organism>
<keyword evidence="14" id="KW-1185">Reference proteome</keyword>
<feature type="transmembrane region" description="Helical" evidence="11">
    <location>
        <begin position="371"/>
        <end position="395"/>
    </location>
</feature>
<dbReference type="Proteomes" id="UP000189370">
    <property type="component" value="Unassembled WGS sequence"/>
</dbReference>
<evidence type="ECO:0000256" key="10">
    <source>
        <dbReference type="ARBA" id="ARBA00023201"/>
    </source>
</evidence>
<dbReference type="GO" id="GO:0051453">
    <property type="term" value="P:regulation of intracellular pH"/>
    <property type="evidence" value="ECO:0007669"/>
    <property type="project" value="TreeGrafter"/>
</dbReference>
<keyword evidence="6 11" id="KW-1133">Transmembrane helix</keyword>
<feature type="transmembrane region" description="Helical" evidence="11">
    <location>
        <begin position="221"/>
        <end position="238"/>
    </location>
</feature>
<evidence type="ECO:0000256" key="8">
    <source>
        <dbReference type="ARBA" id="ARBA00023065"/>
    </source>
</evidence>
<keyword evidence="3" id="KW-0050">Antiport</keyword>
<name>A0A1S8ARD8_9EURY</name>
<gene>
    <name evidence="13" type="ORF">A6E15_17660</name>
</gene>
<evidence type="ECO:0000256" key="5">
    <source>
        <dbReference type="ARBA" id="ARBA00022692"/>
    </source>
</evidence>
<proteinExistence type="predicted"/>
<feature type="transmembrane region" description="Helical" evidence="11">
    <location>
        <begin position="154"/>
        <end position="172"/>
    </location>
</feature>
<dbReference type="RefSeq" id="WP_076148550.1">
    <property type="nucleotide sequence ID" value="NZ_LWLN01000002.1"/>
</dbReference>
<evidence type="ECO:0000256" key="6">
    <source>
        <dbReference type="ARBA" id="ARBA00022989"/>
    </source>
</evidence>
<dbReference type="GO" id="GO:0015385">
    <property type="term" value="F:sodium:proton antiporter activity"/>
    <property type="evidence" value="ECO:0007669"/>
    <property type="project" value="InterPro"/>
</dbReference>
<evidence type="ECO:0000256" key="7">
    <source>
        <dbReference type="ARBA" id="ARBA00023053"/>
    </source>
</evidence>
<dbReference type="EMBL" id="LWLN01000002">
    <property type="protein sequence ID" value="OLZ39232.1"/>
    <property type="molecule type" value="Genomic_DNA"/>
</dbReference>
<evidence type="ECO:0000256" key="3">
    <source>
        <dbReference type="ARBA" id="ARBA00022449"/>
    </source>
</evidence>
<dbReference type="GO" id="GO:0098719">
    <property type="term" value="P:sodium ion import across plasma membrane"/>
    <property type="evidence" value="ECO:0007669"/>
    <property type="project" value="TreeGrafter"/>
</dbReference>
<accession>A0A1S8ARD8</accession>
<dbReference type="OrthoDB" id="11709at2157"/>
<comment type="caution">
    <text evidence="13">The sequence shown here is derived from an EMBL/GenBank/DDBJ whole genome shotgun (WGS) entry which is preliminary data.</text>
</comment>
<dbReference type="Pfam" id="PF00999">
    <property type="entry name" value="Na_H_Exchanger"/>
    <property type="match status" value="1"/>
</dbReference>
<feature type="transmembrane region" description="Helical" evidence="11">
    <location>
        <begin position="7"/>
        <end position="25"/>
    </location>
</feature>
<keyword evidence="4" id="KW-1003">Cell membrane</keyword>
<feature type="transmembrane region" description="Helical" evidence="11">
    <location>
        <begin position="303"/>
        <end position="329"/>
    </location>
</feature>
<dbReference type="InterPro" id="IPR018422">
    <property type="entry name" value="Cation/H_exchanger_CPA1"/>
</dbReference>
<evidence type="ECO:0000259" key="12">
    <source>
        <dbReference type="Pfam" id="PF00999"/>
    </source>
</evidence>
<feature type="transmembrane region" description="Helical" evidence="11">
    <location>
        <begin position="192"/>
        <end position="209"/>
    </location>
</feature>
<evidence type="ECO:0000313" key="13">
    <source>
        <dbReference type="EMBL" id="OLZ39232.1"/>
    </source>
</evidence>
<reference evidence="14" key="1">
    <citation type="submission" date="2016-04" db="EMBL/GenBank/DDBJ databases">
        <authorList>
            <person name="Chen S.-C."/>
            <person name="Lai M.-C."/>
        </authorList>
    </citation>
    <scope>NUCLEOTIDE SEQUENCE [LARGE SCALE GENOMIC DNA]</scope>
    <source>
        <strain evidence="14">AB14</strain>
    </source>
</reference>
<feature type="transmembrane region" description="Helical" evidence="11">
    <location>
        <begin position="56"/>
        <end position="74"/>
    </location>
</feature>
<feature type="transmembrane region" description="Helical" evidence="11">
    <location>
        <begin position="86"/>
        <end position="103"/>
    </location>
</feature>
<evidence type="ECO:0000256" key="9">
    <source>
        <dbReference type="ARBA" id="ARBA00023136"/>
    </source>
</evidence>
<dbReference type="STRING" id="301967.A6E15_17660"/>
<dbReference type="GO" id="GO:0015386">
    <property type="term" value="F:potassium:proton antiporter activity"/>
    <property type="evidence" value="ECO:0007669"/>
    <property type="project" value="TreeGrafter"/>
</dbReference>
<keyword evidence="8" id="KW-0406">Ion transport</keyword>
<keyword evidence="7" id="KW-0915">Sodium</keyword>
<comment type="subcellular location">
    <subcellularLocation>
        <location evidence="1">Cell membrane</location>
        <topology evidence="1">Multi-pass membrane protein</topology>
    </subcellularLocation>
</comment>
<evidence type="ECO:0000313" key="14">
    <source>
        <dbReference type="Proteomes" id="UP000189370"/>
    </source>
</evidence>
<dbReference type="PANTHER" id="PTHR10110">
    <property type="entry name" value="SODIUM/HYDROGEN EXCHANGER"/>
    <property type="match status" value="1"/>
</dbReference>
<evidence type="ECO:0000256" key="2">
    <source>
        <dbReference type="ARBA" id="ARBA00022448"/>
    </source>
</evidence>
<sequence length="419" mass="44256">MVAVLEILTRVCALLALALAVRIVVDAWIDVPYSVVLILVGVAISLLRVDVGIRLLTDVIMGLILPVILFNGVIELNRTALRENLAVPLTLVGLGIPLAVVLLGPIIDLVFGLSIGVSLLLAAILVPTEPVAVLSLFEDLDAPERLTVIIDSESLFNDGVAIAIVNVLLALVAEQSGPMSGLEIAERVVTDFLIVGLGGFFLGCILGYGTTRFIRRLPERMAVLLVTVLAAYGSYVLAESVGMSGILATVGAGSFVELEADDGIDRDAFEFVHDIWAGGSFLLSTAVYVLLGVHVPIDTLVGYLPSALLVTVLVLFVRAAVVYVLVAAVNEIVSRPLPRSYQHVLVSGGLHTVVPISLALGLPAWVPHREFIHAVVFGVAIIGTLVQGTLLPSLLRATGIQQRAPGVDRPTARHDGDQS</sequence>
<protein>
    <submittedName>
        <fullName evidence="13">Sodium:proton exchanger</fullName>
    </submittedName>
</protein>
<keyword evidence="5 11" id="KW-0812">Transmembrane</keyword>
<dbReference type="GO" id="GO:0005886">
    <property type="term" value="C:plasma membrane"/>
    <property type="evidence" value="ECO:0007669"/>
    <property type="project" value="UniProtKB-SubCell"/>
</dbReference>
<feature type="domain" description="Cation/H+ exchanger transmembrane" evidence="12">
    <location>
        <begin position="17"/>
        <end position="396"/>
    </location>
</feature>
<feature type="transmembrane region" description="Helical" evidence="11">
    <location>
        <begin position="275"/>
        <end position="297"/>
    </location>
</feature>
<keyword evidence="2" id="KW-0813">Transport</keyword>
<feature type="transmembrane region" description="Helical" evidence="11">
    <location>
        <begin position="110"/>
        <end position="134"/>
    </location>
</feature>
<dbReference type="Gene3D" id="6.10.140.1330">
    <property type="match status" value="1"/>
</dbReference>
<evidence type="ECO:0000256" key="4">
    <source>
        <dbReference type="ARBA" id="ARBA00022475"/>
    </source>
</evidence>
<dbReference type="InterPro" id="IPR006153">
    <property type="entry name" value="Cation/H_exchanger_TM"/>
</dbReference>
<evidence type="ECO:0000256" key="1">
    <source>
        <dbReference type="ARBA" id="ARBA00004651"/>
    </source>
</evidence>
<keyword evidence="9 11" id="KW-0472">Membrane</keyword>